<gene>
    <name evidence="1" type="ORF">HINF_LOCUS25005</name>
    <name evidence="2" type="ORF">HINF_LOCUS33651</name>
</gene>
<dbReference type="EMBL" id="CAXDID020000118">
    <property type="protein sequence ID" value="CAL6030774.1"/>
    <property type="molecule type" value="Genomic_DNA"/>
</dbReference>
<comment type="caution">
    <text evidence="1">The sequence shown here is derived from an EMBL/GenBank/DDBJ whole genome shotgun (WGS) entry which is preliminary data.</text>
</comment>
<evidence type="ECO:0000313" key="1">
    <source>
        <dbReference type="EMBL" id="CAI9937360.1"/>
    </source>
</evidence>
<evidence type="ECO:0000313" key="3">
    <source>
        <dbReference type="Proteomes" id="UP001642409"/>
    </source>
</evidence>
<proteinExistence type="predicted"/>
<reference evidence="2 3" key="2">
    <citation type="submission" date="2024-07" db="EMBL/GenBank/DDBJ databases">
        <authorList>
            <person name="Akdeniz Z."/>
        </authorList>
    </citation>
    <scope>NUCLEOTIDE SEQUENCE [LARGE SCALE GENOMIC DNA]</scope>
</reference>
<dbReference type="Proteomes" id="UP001642409">
    <property type="component" value="Unassembled WGS sequence"/>
</dbReference>
<keyword evidence="3" id="KW-1185">Reference proteome</keyword>
<accession>A0AA86U0Q5</accession>
<dbReference type="EMBL" id="CATOUU010000646">
    <property type="protein sequence ID" value="CAI9937360.1"/>
    <property type="molecule type" value="Genomic_DNA"/>
</dbReference>
<sequence length="408" mass="47038">MKKLFKSFDTTYYYDQQNIYDSQQIPIIQRQNQQQQKLYVVFLFDSVYCLNGTQLITFTKDGHKISDLEIDGILFRNQSTLYLITNPNVVFKLNNSQLELYTQISEIDKVISGLFIHNRIYVFTGDKLLQFTTNLRCIGEQSASSVQFHDSTYTIGENSFDYANREQDDQYSDVDELLQSTKIQATGIIFNNTLVLALSGLLFYGSNVIKCDFVNENAGFVVQNDALYLFGNKNLYVLPDLVQMPFSCAHIFNDKLYLSAGTCLYQFDSSIPIYSLNLDFQSSLFLDLGEEIINMSSDALLIVQTTDGYKILNEQLEIIKSVQIVQKQIRTSQQQSIDTQFMSINEYIEFCVDNPPLHELNVKYSLYKGKFVEGGTIVDWDMNGNVLEKFTEYQDRAEFCQIVADYMY</sequence>
<reference evidence="1" key="1">
    <citation type="submission" date="2023-06" db="EMBL/GenBank/DDBJ databases">
        <authorList>
            <person name="Kurt Z."/>
        </authorList>
    </citation>
    <scope>NUCLEOTIDE SEQUENCE</scope>
</reference>
<protein>
    <submittedName>
        <fullName evidence="2">Hypothetical_protein</fullName>
    </submittedName>
</protein>
<dbReference type="AlphaFoldDB" id="A0AA86U0Q5"/>
<organism evidence="1">
    <name type="scientific">Hexamita inflata</name>
    <dbReference type="NCBI Taxonomy" id="28002"/>
    <lineage>
        <taxon>Eukaryota</taxon>
        <taxon>Metamonada</taxon>
        <taxon>Diplomonadida</taxon>
        <taxon>Hexamitidae</taxon>
        <taxon>Hexamitinae</taxon>
        <taxon>Hexamita</taxon>
    </lineage>
</organism>
<name>A0AA86U0Q5_9EUKA</name>
<evidence type="ECO:0000313" key="2">
    <source>
        <dbReference type="EMBL" id="CAL6030774.1"/>
    </source>
</evidence>